<dbReference type="EMBL" id="SSTD01003661">
    <property type="protein sequence ID" value="TYK25804.1"/>
    <property type="molecule type" value="Genomic_DNA"/>
</dbReference>
<evidence type="ECO:0000313" key="3">
    <source>
        <dbReference type="Proteomes" id="UP000321947"/>
    </source>
</evidence>
<dbReference type="AlphaFoldDB" id="A0A5D3DQG0"/>
<dbReference type="Pfam" id="PF10536">
    <property type="entry name" value="PMD"/>
    <property type="match status" value="1"/>
</dbReference>
<sequence length="170" mass="19699">MEKPWANSFADHWPRLDNNSILPRLSVEMPFSEGKSAWVLQSSIHNEAPNSNKARTFGQDLIEGQTRWGTVTKVPGEFFFTDCYWEWLDLVVGRNVRLFYSAHLYGVVTSSLYTYDCNNDIVRAFCEAWCPSTNTLHTMTGELSISLWDLWFFEGLPIEGDFYEEMILSF</sequence>
<accession>A0A5D3DQG0</accession>
<protein>
    <submittedName>
        <fullName evidence="2">Putative mitochondrial protein</fullName>
    </submittedName>
</protein>
<dbReference type="PANTHER" id="PTHR36607:SF20">
    <property type="entry name" value="AMINOTRANSFERASE-LIKE PLANT MOBILE DOMAIN-CONTAINING PROTEIN"/>
    <property type="match status" value="1"/>
</dbReference>
<name>A0A5D3DQG0_CUCMM</name>
<proteinExistence type="predicted"/>
<evidence type="ECO:0000259" key="1">
    <source>
        <dbReference type="Pfam" id="PF10536"/>
    </source>
</evidence>
<gene>
    <name evidence="2" type="ORF">E5676_scaffold436G00060</name>
</gene>
<dbReference type="Proteomes" id="UP000321947">
    <property type="component" value="Unassembled WGS sequence"/>
</dbReference>
<organism evidence="2 3">
    <name type="scientific">Cucumis melo var. makuwa</name>
    <name type="common">Oriental melon</name>
    <dbReference type="NCBI Taxonomy" id="1194695"/>
    <lineage>
        <taxon>Eukaryota</taxon>
        <taxon>Viridiplantae</taxon>
        <taxon>Streptophyta</taxon>
        <taxon>Embryophyta</taxon>
        <taxon>Tracheophyta</taxon>
        <taxon>Spermatophyta</taxon>
        <taxon>Magnoliopsida</taxon>
        <taxon>eudicotyledons</taxon>
        <taxon>Gunneridae</taxon>
        <taxon>Pentapetalae</taxon>
        <taxon>rosids</taxon>
        <taxon>fabids</taxon>
        <taxon>Cucurbitales</taxon>
        <taxon>Cucurbitaceae</taxon>
        <taxon>Benincaseae</taxon>
        <taxon>Cucumis</taxon>
    </lineage>
</organism>
<dbReference type="PANTHER" id="PTHR36607">
    <property type="entry name" value="1,2-DIHYDROXY-3-KETO-5-METHYLTHIOPENTENE DIOXYGENASE 4"/>
    <property type="match status" value="1"/>
</dbReference>
<comment type="caution">
    <text evidence="2">The sequence shown here is derived from an EMBL/GenBank/DDBJ whole genome shotgun (WGS) entry which is preliminary data.</text>
</comment>
<feature type="domain" description="Aminotransferase-like plant mobile" evidence="1">
    <location>
        <begin position="104"/>
        <end position="161"/>
    </location>
</feature>
<reference evidence="2 3" key="1">
    <citation type="submission" date="2019-08" db="EMBL/GenBank/DDBJ databases">
        <title>Draft genome sequences of two oriental melons (Cucumis melo L. var makuwa).</title>
        <authorList>
            <person name="Kwon S.-Y."/>
        </authorList>
    </citation>
    <scope>NUCLEOTIDE SEQUENCE [LARGE SCALE GENOMIC DNA]</scope>
    <source>
        <strain evidence="3">cv. Chang Bougi</strain>
        <tissue evidence="2">Leaf</tissue>
    </source>
</reference>
<dbReference type="InterPro" id="IPR019557">
    <property type="entry name" value="AminoTfrase-like_pln_mobile"/>
</dbReference>
<evidence type="ECO:0000313" key="2">
    <source>
        <dbReference type="EMBL" id="TYK25804.1"/>
    </source>
</evidence>